<dbReference type="EMBL" id="PQXK01000092">
    <property type="protein sequence ID" value="TGO37631.1"/>
    <property type="molecule type" value="Genomic_DNA"/>
</dbReference>
<keyword evidence="2" id="KW-1185">Reference proteome</keyword>
<organism evidence="1 2">
    <name type="scientific">Botrytis hyacinthi</name>
    <dbReference type="NCBI Taxonomy" id="278943"/>
    <lineage>
        <taxon>Eukaryota</taxon>
        <taxon>Fungi</taxon>
        <taxon>Dikarya</taxon>
        <taxon>Ascomycota</taxon>
        <taxon>Pezizomycotina</taxon>
        <taxon>Leotiomycetes</taxon>
        <taxon>Helotiales</taxon>
        <taxon>Sclerotiniaceae</taxon>
        <taxon>Botrytis</taxon>
    </lineage>
</organism>
<comment type="caution">
    <text evidence="1">The sequence shown here is derived from an EMBL/GenBank/DDBJ whole genome shotgun (WGS) entry which is preliminary data.</text>
</comment>
<sequence>MHPPNFNIHSLESRDRPIMNLSIDEGYQVMETSYEVKSIIDANRVQIGGGYDSASAGRKVVRKGESSSFYYFES</sequence>
<dbReference type="Proteomes" id="UP000297814">
    <property type="component" value="Unassembled WGS sequence"/>
</dbReference>
<evidence type="ECO:0000313" key="2">
    <source>
        <dbReference type="Proteomes" id="UP000297814"/>
    </source>
</evidence>
<protein>
    <submittedName>
        <fullName evidence="1">Uncharacterized protein</fullName>
    </submittedName>
</protein>
<accession>A0A4Z1GSA3</accession>
<name>A0A4Z1GSA3_9HELO</name>
<evidence type="ECO:0000313" key="1">
    <source>
        <dbReference type="EMBL" id="TGO37631.1"/>
    </source>
</evidence>
<gene>
    <name evidence="1" type="ORF">BHYA_0092g00140</name>
</gene>
<proteinExistence type="predicted"/>
<dbReference type="AlphaFoldDB" id="A0A4Z1GSA3"/>
<reference evidence="1 2" key="1">
    <citation type="submission" date="2017-12" db="EMBL/GenBank/DDBJ databases">
        <title>Comparative genomics of Botrytis spp.</title>
        <authorList>
            <person name="Valero-Jimenez C.A."/>
            <person name="Tapia P."/>
            <person name="Veloso J."/>
            <person name="Silva-Moreno E."/>
            <person name="Staats M."/>
            <person name="Valdes J.H."/>
            <person name="Van Kan J.A.L."/>
        </authorList>
    </citation>
    <scope>NUCLEOTIDE SEQUENCE [LARGE SCALE GENOMIC DNA]</scope>
    <source>
        <strain evidence="1 2">Bh0001</strain>
    </source>
</reference>